<organism evidence="5 6">
    <name type="scientific">Bifidobacterium asteroides</name>
    <dbReference type="NCBI Taxonomy" id="1684"/>
    <lineage>
        <taxon>Bacteria</taxon>
        <taxon>Bacillati</taxon>
        <taxon>Actinomycetota</taxon>
        <taxon>Actinomycetes</taxon>
        <taxon>Bifidobacteriales</taxon>
        <taxon>Bifidobacteriaceae</taxon>
        <taxon>Bifidobacterium</taxon>
    </lineage>
</organism>
<dbReference type="InterPro" id="IPR017853">
    <property type="entry name" value="GH"/>
</dbReference>
<keyword evidence="3" id="KW-0326">Glycosidase</keyword>
<dbReference type="Pfam" id="PF00232">
    <property type="entry name" value="Glyco_hydro_1"/>
    <property type="match status" value="2"/>
</dbReference>
<proteinExistence type="inferred from homology"/>
<dbReference type="SUPFAM" id="SSF51445">
    <property type="entry name" value="(Trans)glycosidases"/>
    <property type="match status" value="1"/>
</dbReference>
<dbReference type="GO" id="GO:0005975">
    <property type="term" value="P:carbohydrate metabolic process"/>
    <property type="evidence" value="ECO:0007669"/>
    <property type="project" value="InterPro"/>
</dbReference>
<dbReference type="PANTHER" id="PTHR10353">
    <property type="entry name" value="GLYCOSYL HYDROLASE"/>
    <property type="match status" value="1"/>
</dbReference>
<sequence>MIDLKQEEGHTVARVFPDHFLWGASTAGHQVDGGDTTSDISFLEHVQPTVFKQPAGSACKSWERWQDDLDLVSGMGLNAYRFSVEWARIEPEEKVVDQSALDHYDRMVDGCLDRGITPLITLSHFVCPHWFGAKAGWFNPDAPSLFADECLRVLKVLGDRVAMAVTFNEPNLPRILSTGALSIQTVEAQRQCLEAASRKAGVERYRVGNVVIPEEVEQLELGFRRAHACAVEAIRSQCPNLPVGLSLAVIDESYVSEKGKALAQARRDACYRPWIQAVQGNDFIGVQNYERETMGDQGPLAAPEGVDTSESGAPVCADSLVNAVVYIRELTGLPVLVTEHGVCTADDQVRSRFISSSLHPLVDLARDGFPLLGYFHWSLLDNFEWISGYDMHYGLCSVDRSGGTYDRTPKGSAQTYRRLVAETVI</sequence>
<dbReference type="EMBL" id="JWME01000004">
    <property type="protein sequence ID" value="KJY52451.1"/>
    <property type="molecule type" value="Genomic_DNA"/>
</dbReference>
<dbReference type="PATRIC" id="fig|1684.4.peg.155"/>
<dbReference type="Proteomes" id="UP000033648">
    <property type="component" value="Unassembled WGS sequence"/>
</dbReference>
<comment type="similarity">
    <text evidence="1 4">Belongs to the glycosyl hydrolase 1 family.</text>
</comment>
<protein>
    <submittedName>
        <fullName evidence="5">Glycoside hydrolase family protein</fullName>
    </submittedName>
</protein>
<name>A0A0F4L4F2_9BIFI</name>
<dbReference type="PANTHER" id="PTHR10353:SF36">
    <property type="entry name" value="LP05116P"/>
    <property type="match status" value="1"/>
</dbReference>
<evidence type="ECO:0000313" key="5">
    <source>
        <dbReference type="EMBL" id="KJY52451.1"/>
    </source>
</evidence>
<dbReference type="AlphaFoldDB" id="A0A0F4L4F2"/>
<gene>
    <name evidence="5" type="ORF">JF69_01420</name>
</gene>
<dbReference type="GO" id="GO:0008422">
    <property type="term" value="F:beta-glucosidase activity"/>
    <property type="evidence" value="ECO:0007669"/>
    <property type="project" value="TreeGrafter"/>
</dbReference>
<evidence type="ECO:0000256" key="4">
    <source>
        <dbReference type="RuleBase" id="RU003690"/>
    </source>
</evidence>
<keyword evidence="2 5" id="KW-0378">Hydrolase</keyword>
<evidence type="ECO:0000256" key="3">
    <source>
        <dbReference type="ARBA" id="ARBA00023295"/>
    </source>
</evidence>
<comment type="caution">
    <text evidence="5">The sequence shown here is derived from an EMBL/GenBank/DDBJ whole genome shotgun (WGS) entry which is preliminary data.</text>
</comment>
<reference evidence="5 6" key="1">
    <citation type="submission" date="2014-12" db="EMBL/GenBank/DDBJ databases">
        <title>Comparative genomics of the lactic acid bacteria isolated from the honey bee gut.</title>
        <authorList>
            <person name="Ellegaard K.M."/>
            <person name="Tamarit D."/>
            <person name="Javelind E."/>
            <person name="Olofsson T."/>
            <person name="Andersson S.G."/>
            <person name="Vasquez A."/>
        </authorList>
    </citation>
    <scope>NUCLEOTIDE SEQUENCE [LARGE SCALE GENOMIC DNA]</scope>
    <source>
        <strain evidence="5 6">Bin2</strain>
    </source>
</reference>
<dbReference type="PRINTS" id="PR00131">
    <property type="entry name" value="GLHYDRLASE1"/>
</dbReference>
<evidence type="ECO:0000313" key="6">
    <source>
        <dbReference type="Proteomes" id="UP000033648"/>
    </source>
</evidence>
<dbReference type="Gene3D" id="3.20.20.80">
    <property type="entry name" value="Glycosidases"/>
    <property type="match status" value="1"/>
</dbReference>
<dbReference type="InterPro" id="IPR001360">
    <property type="entry name" value="Glyco_hydro_1"/>
</dbReference>
<evidence type="ECO:0000256" key="2">
    <source>
        <dbReference type="ARBA" id="ARBA00022801"/>
    </source>
</evidence>
<accession>A0A0F4L4F2</accession>
<evidence type="ECO:0000256" key="1">
    <source>
        <dbReference type="ARBA" id="ARBA00010838"/>
    </source>
</evidence>